<evidence type="ECO:0000313" key="1">
    <source>
        <dbReference type="EMBL" id="MBF9223664.1"/>
    </source>
</evidence>
<dbReference type="Proteomes" id="UP000618931">
    <property type="component" value="Unassembled WGS sequence"/>
</dbReference>
<proteinExistence type="predicted"/>
<organism evidence="1 2">
    <name type="scientific">Hymenobacter ruricola</name>
    <dbReference type="NCBI Taxonomy" id="2791023"/>
    <lineage>
        <taxon>Bacteria</taxon>
        <taxon>Pseudomonadati</taxon>
        <taxon>Bacteroidota</taxon>
        <taxon>Cytophagia</taxon>
        <taxon>Cytophagales</taxon>
        <taxon>Hymenobacteraceae</taxon>
        <taxon>Hymenobacter</taxon>
    </lineage>
</organism>
<name>A0ABS0IB09_9BACT</name>
<dbReference type="Gene3D" id="1.50.10.100">
    <property type="entry name" value="Chondroitin AC/alginate lyase"/>
    <property type="match status" value="1"/>
</dbReference>
<dbReference type="RefSeq" id="WP_196295091.1">
    <property type="nucleotide sequence ID" value="NZ_JADQDM010000017.1"/>
</dbReference>
<accession>A0ABS0IB09</accession>
<sequence length="92" mass="10483">MVPAKNLSTPSAAFPRPHPYLLTTPARIRQLRQAILTPSWQARSWQRLKSWADQLLTEDLTLPSRAGNWEHYYIDSLSGVALARGKQVGDWQ</sequence>
<keyword evidence="2" id="KW-1185">Reference proteome</keyword>
<evidence type="ECO:0000313" key="2">
    <source>
        <dbReference type="Proteomes" id="UP000618931"/>
    </source>
</evidence>
<gene>
    <name evidence="1" type="ORF">I2H31_21350</name>
</gene>
<dbReference type="InterPro" id="IPR008929">
    <property type="entry name" value="Chondroitin_lyas"/>
</dbReference>
<protein>
    <submittedName>
        <fullName evidence="1">Uncharacterized protein</fullName>
    </submittedName>
</protein>
<reference evidence="1 2" key="1">
    <citation type="submission" date="2020-11" db="EMBL/GenBank/DDBJ databases">
        <authorList>
            <person name="Kim M.K."/>
        </authorList>
    </citation>
    <scope>NUCLEOTIDE SEQUENCE [LARGE SCALE GENOMIC DNA]</scope>
    <source>
        <strain evidence="1 2">BT662</strain>
    </source>
</reference>
<comment type="caution">
    <text evidence="1">The sequence shown here is derived from an EMBL/GenBank/DDBJ whole genome shotgun (WGS) entry which is preliminary data.</text>
</comment>
<dbReference type="EMBL" id="JADQDM010000017">
    <property type="protein sequence ID" value="MBF9223664.1"/>
    <property type="molecule type" value="Genomic_DNA"/>
</dbReference>